<feature type="compositionally biased region" description="Basic and acidic residues" evidence="1">
    <location>
        <begin position="101"/>
        <end position="124"/>
    </location>
</feature>
<accession>A0A6I4SZ08</accession>
<protein>
    <submittedName>
        <fullName evidence="2">Uncharacterized protein</fullName>
    </submittedName>
</protein>
<dbReference type="PROSITE" id="PS51257">
    <property type="entry name" value="PROKAR_LIPOPROTEIN"/>
    <property type="match status" value="1"/>
</dbReference>
<dbReference type="EMBL" id="WTYM01000036">
    <property type="protein sequence ID" value="MXO59512.1"/>
    <property type="molecule type" value="Genomic_DNA"/>
</dbReference>
<proteinExistence type="predicted"/>
<evidence type="ECO:0000313" key="3">
    <source>
        <dbReference type="Proteomes" id="UP000433652"/>
    </source>
</evidence>
<gene>
    <name evidence="2" type="ORF">GRI89_08155</name>
</gene>
<dbReference type="Proteomes" id="UP000433652">
    <property type="component" value="Unassembled WGS sequence"/>
</dbReference>
<evidence type="ECO:0000313" key="2">
    <source>
        <dbReference type="EMBL" id="MXO59512.1"/>
    </source>
</evidence>
<dbReference type="AlphaFoldDB" id="A0A6I4SZ08"/>
<dbReference type="RefSeq" id="WP_159794017.1">
    <property type="nucleotide sequence ID" value="NZ_WTYM01000036.1"/>
</dbReference>
<organism evidence="2 3">
    <name type="scientific">Croceibacterium salegens</name>
    <dbReference type="NCBI Taxonomy" id="1737568"/>
    <lineage>
        <taxon>Bacteria</taxon>
        <taxon>Pseudomonadati</taxon>
        <taxon>Pseudomonadota</taxon>
        <taxon>Alphaproteobacteria</taxon>
        <taxon>Sphingomonadales</taxon>
        <taxon>Erythrobacteraceae</taxon>
        <taxon>Croceibacterium</taxon>
    </lineage>
</organism>
<comment type="caution">
    <text evidence="2">The sequence shown here is derived from an EMBL/GenBank/DDBJ whole genome shotgun (WGS) entry which is preliminary data.</text>
</comment>
<name>A0A6I4SZ08_9SPHN</name>
<reference evidence="2 3" key="1">
    <citation type="submission" date="2019-12" db="EMBL/GenBank/DDBJ databases">
        <title>Genomic-based taxomic classification of the family Erythrobacteraceae.</title>
        <authorList>
            <person name="Xu L."/>
        </authorList>
    </citation>
    <scope>NUCLEOTIDE SEQUENCE [LARGE SCALE GENOMIC DNA]</scope>
    <source>
        <strain evidence="2 3">MCCC 1K01500</strain>
    </source>
</reference>
<dbReference type="OrthoDB" id="7595602at2"/>
<evidence type="ECO:0000256" key="1">
    <source>
        <dbReference type="SAM" id="MobiDB-lite"/>
    </source>
</evidence>
<sequence>MSRIAWGIILRLSIGAGIAGTIASCSEQAAEDAVAEVEGDYCDAISDYATAEDCADFQKQADRQTEGTASFNAPNPIKRNDSFTVWLAVAANPPPASRGTEATDTKEPTPDPRDAATDEAESPRGDPQPIADPEPALAVAPRPGEIIAKMPGRPKEFTVTVGERVKAVLQGDEAFQIEAKSEPVQRVHLGSPYPSTMWRWEVTALRGGDHTMTITTVAQAIDREGNYHDLTPTSESLSFQVQVTPLQKIEEGVKGAPTWIKAVTAIFVALAALIAAIKSVRDGLLDLLGIRRKPEATPTEPEGNDTP</sequence>
<feature type="region of interest" description="Disordered" evidence="1">
    <location>
        <begin position="92"/>
        <end position="137"/>
    </location>
</feature>
<keyword evidence="3" id="KW-1185">Reference proteome</keyword>